<keyword evidence="1" id="KW-1185">Reference proteome</keyword>
<name>A0A914PVY6_9BILA</name>
<reference evidence="2" key="1">
    <citation type="submission" date="2022-11" db="UniProtKB">
        <authorList>
            <consortium name="WormBaseParasite"/>
        </authorList>
    </citation>
    <scope>IDENTIFICATION</scope>
</reference>
<accession>A0A914PVY6</accession>
<dbReference type="WBParaSite" id="PDA_v2.g22461.t1">
    <property type="protein sequence ID" value="PDA_v2.g22461.t1"/>
    <property type="gene ID" value="PDA_v2.g22461"/>
</dbReference>
<evidence type="ECO:0000313" key="2">
    <source>
        <dbReference type="WBParaSite" id="PDA_v2.g22461.t1"/>
    </source>
</evidence>
<protein>
    <submittedName>
        <fullName evidence="2">Uncharacterized protein</fullName>
    </submittedName>
</protein>
<sequence>MGVDSNHFCGSLDLLLESNSTELEQQHFINDICLKLILETVKENHISVKFDINSRYNINLVADYRGNNYKRFKYVLNVDCTKS</sequence>
<proteinExistence type="predicted"/>
<dbReference type="Proteomes" id="UP000887578">
    <property type="component" value="Unplaced"/>
</dbReference>
<organism evidence="1 2">
    <name type="scientific">Panagrolaimus davidi</name>
    <dbReference type="NCBI Taxonomy" id="227884"/>
    <lineage>
        <taxon>Eukaryota</taxon>
        <taxon>Metazoa</taxon>
        <taxon>Ecdysozoa</taxon>
        <taxon>Nematoda</taxon>
        <taxon>Chromadorea</taxon>
        <taxon>Rhabditida</taxon>
        <taxon>Tylenchina</taxon>
        <taxon>Panagrolaimomorpha</taxon>
        <taxon>Panagrolaimoidea</taxon>
        <taxon>Panagrolaimidae</taxon>
        <taxon>Panagrolaimus</taxon>
    </lineage>
</organism>
<dbReference type="AlphaFoldDB" id="A0A914PVY6"/>
<evidence type="ECO:0000313" key="1">
    <source>
        <dbReference type="Proteomes" id="UP000887578"/>
    </source>
</evidence>